<comment type="caution">
    <text evidence="9">The sequence shown here is derived from an EMBL/GenBank/DDBJ whole genome shotgun (WGS) entry which is preliminary data.</text>
</comment>
<dbReference type="PANTHER" id="PTHR43124:SF3">
    <property type="entry name" value="CHLORAMPHENICOL EFFLUX PUMP RV0191"/>
    <property type="match status" value="1"/>
</dbReference>
<dbReference type="InterPro" id="IPR036259">
    <property type="entry name" value="MFS_trans_sf"/>
</dbReference>
<dbReference type="InterPro" id="IPR050189">
    <property type="entry name" value="MFS_Efflux_Transporters"/>
</dbReference>
<dbReference type="InterPro" id="IPR001958">
    <property type="entry name" value="Tet-R_TetA/multi-R_MdtG-like"/>
</dbReference>
<dbReference type="InterPro" id="IPR011701">
    <property type="entry name" value="MFS"/>
</dbReference>
<evidence type="ECO:0000256" key="3">
    <source>
        <dbReference type="ARBA" id="ARBA00022692"/>
    </source>
</evidence>
<feature type="transmembrane region" description="Helical" evidence="7">
    <location>
        <begin position="263"/>
        <end position="282"/>
    </location>
</feature>
<dbReference type="Proteomes" id="UP000263377">
    <property type="component" value="Unassembled WGS sequence"/>
</dbReference>
<evidence type="ECO:0000256" key="7">
    <source>
        <dbReference type="SAM" id="Phobius"/>
    </source>
</evidence>
<organism evidence="9 10">
    <name type="scientific">Kitasatospora xanthocidica</name>
    <dbReference type="NCBI Taxonomy" id="83382"/>
    <lineage>
        <taxon>Bacteria</taxon>
        <taxon>Bacillati</taxon>
        <taxon>Actinomycetota</taxon>
        <taxon>Actinomycetes</taxon>
        <taxon>Kitasatosporales</taxon>
        <taxon>Streptomycetaceae</taxon>
        <taxon>Kitasatospora</taxon>
    </lineage>
</organism>
<feature type="domain" description="Major facilitator superfamily (MFS) profile" evidence="8">
    <location>
        <begin position="32"/>
        <end position="407"/>
    </location>
</feature>
<dbReference type="EMBL" id="QVIG01000001">
    <property type="protein sequence ID" value="RGD56792.1"/>
    <property type="molecule type" value="Genomic_DNA"/>
</dbReference>
<dbReference type="RefSeq" id="WP_117485404.1">
    <property type="nucleotide sequence ID" value="NZ_QVIG01000001.1"/>
</dbReference>
<feature type="compositionally biased region" description="Low complexity" evidence="6">
    <location>
        <begin position="8"/>
        <end position="23"/>
    </location>
</feature>
<sequence>MTSDLSARRAPCPASSPSPTNARAPELPAGAALFALALGAFAVGSAEVVVAGLLPRIAEDTGVSLPTAGVLVSGYAVGMVVGAPLLTALGVRVARRRMLLYLVGLFIAAGLVTALAPGFGALLAGRVLSALAGGAYVGIASAVATSLVPARRRAGAIAAVFTGLGLANVLGVPGGTALGQALGWRATFWAVTALGVVLLVALAVLLPHGPAAPRAGLRAELRVFRRAGVWLALAATAFGWAPFLTVLTYVSPLLTEVTGFGSGAVPVVLMLVGVGMVVGTPLAGRLADRAPAAALYAALAGVTAVPLLLLAAVHSRAAVAAVFLLFGLAGGAVIPPLQARVLARASGADNLASAANISAFNIGNAGGPLLAGAALSAGAGYTAPLGIAAALGAVGLALAWAAQRSDRRG</sequence>
<dbReference type="PRINTS" id="PR01035">
    <property type="entry name" value="TCRTETA"/>
</dbReference>
<dbReference type="InterPro" id="IPR020846">
    <property type="entry name" value="MFS_dom"/>
</dbReference>
<evidence type="ECO:0000256" key="1">
    <source>
        <dbReference type="ARBA" id="ARBA00004651"/>
    </source>
</evidence>
<gene>
    <name evidence="9" type="ORF">DR950_02365</name>
</gene>
<keyword evidence="2" id="KW-1003">Cell membrane</keyword>
<evidence type="ECO:0000313" key="9">
    <source>
        <dbReference type="EMBL" id="RGD56792.1"/>
    </source>
</evidence>
<dbReference type="Pfam" id="PF07690">
    <property type="entry name" value="MFS_1"/>
    <property type="match status" value="1"/>
</dbReference>
<keyword evidence="10" id="KW-1185">Reference proteome</keyword>
<dbReference type="GO" id="GO:0022857">
    <property type="term" value="F:transmembrane transporter activity"/>
    <property type="evidence" value="ECO:0007669"/>
    <property type="project" value="InterPro"/>
</dbReference>
<feature type="transmembrane region" description="Helical" evidence="7">
    <location>
        <begin position="319"/>
        <end position="339"/>
    </location>
</feature>
<dbReference type="GO" id="GO:0005886">
    <property type="term" value="C:plasma membrane"/>
    <property type="evidence" value="ECO:0007669"/>
    <property type="project" value="UniProtKB-SubCell"/>
</dbReference>
<feature type="transmembrane region" description="Helical" evidence="7">
    <location>
        <begin position="351"/>
        <end position="375"/>
    </location>
</feature>
<dbReference type="Gene3D" id="1.20.1250.20">
    <property type="entry name" value="MFS general substrate transporter like domains"/>
    <property type="match status" value="2"/>
</dbReference>
<feature type="region of interest" description="Disordered" evidence="6">
    <location>
        <begin position="1"/>
        <end position="23"/>
    </location>
</feature>
<dbReference type="PROSITE" id="PS50850">
    <property type="entry name" value="MFS"/>
    <property type="match status" value="1"/>
</dbReference>
<reference evidence="9 10" key="1">
    <citation type="submission" date="2018-08" db="EMBL/GenBank/DDBJ databases">
        <title>Diversity &amp; Physiological Properties of Lignin-Decomposing Actinobacteria from Soil.</title>
        <authorList>
            <person name="Roh S.G."/>
            <person name="Kim S.B."/>
        </authorList>
    </citation>
    <scope>NUCLEOTIDE SEQUENCE [LARGE SCALE GENOMIC DNA]</scope>
    <source>
        <strain evidence="9 10">MMS17-GH009</strain>
    </source>
</reference>
<feature type="transmembrane region" description="Helical" evidence="7">
    <location>
        <begin position="66"/>
        <end position="86"/>
    </location>
</feature>
<protein>
    <submittedName>
        <fullName evidence="9">MFS transporter</fullName>
    </submittedName>
</protein>
<evidence type="ECO:0000256" key="2">
    <source>
        <dbReference type="ARBA" id="ARBA00022475"/>
    </source>
</evidence>
<evidence type="ECO:0000313" key="10">
    <source>
        <dbReference type="Proteomes" id="UP000263377"/>
    </source>
</evidence>
<proteinExistence type="predicted"/>
<comment type="subcellular location">
    <subcellularLocation>
        <location evidence="1">Cell membrane</location>
        <topology evidence="1">Multi-pass membrane protein</topology>
    </subcellularLocation>
</comment>
<keyword evidence="5 7" id="KW-0472">Membrane</keyword>
<evidence type="ECO:0000256" key="4">
    <source>
        <dbReference type="ARBA" id="ARBA00022989"/>
    </source>
</evidence>
<feature type="transmembrane region" description="Helical" evidence="7">
    <location>
        <begin position="227"/>
        <end position="251"/>
    </location>
</feature>
<name>A0A372ZMU6_9ACTN</name>
<evidence type="ECO:0000259" key="8">
    <source>
        <dbReference type="PROSITE" id="PS50850"/>
    </source>
</evidence>
<dbReference type="PANTHER" id="PTHR43124">
    <property type="entry name" value="PURINE EFFLUX PUMP PBUE"/>
    <property type="match status" value="1"/>
</dbReference>
<dbReference type="AlphaFoldDB" id="A0A372ZMU6"/>
<dbReference type="CDD" id="cd17324">
    <property type="entry name" value="MFS_NepI_like"/>
    <property type="match status" value="1"/>
</dbReference>
<feature type="transmembrane region" description="Helical" evidence="7">
    <location>
        <begin position="294"/>
        <end position="313"/>
    </location>
</feature>
<evidence type="ECO:0000256" key="5">
    <source>
        <dbReference type="ARBA" id="ARBA00023136"/>
    </source>
</evidence>
<keyword evidence="3 7" id="KW-0812">Transmembrane</keyword>
<keyword evidence="4 7" id="KW-1133">Transmembrane helix</keyword>
<feature type="transmembrane region" description="Helical" evidence="7">
    <location>
        <begin position="381"/>
        <end position="402"/>
    </location>
</feature>
<accession>A0A372ZMU6</accession>
<dbReference type="SUPFAM" id="SSF103473">
    <property type="entry name" value="MFS general substrate transporter"/>
    <property type="match status" value="1"/>
</dbReference>
<feature type="transmembrane region" description="Helical" evidence="7">
    <location>
        <begin position="155"/>
        <end position="174"/>
    </location>
</feature>
<feature type="transmembrane region" description="Helical" evidence="7">
    <location>
        <begin position="31"/>
        <end position="54"/>
    </location>
</feature>
<feature type="transmembrane region" description="Helical" evidence="7">
    <location>
        <begin position="186"/>
        <end position="206"/>
    </location>
</feature>
<feature type="transmembrane region" description="Helical" evidence="7">
    <location>
        <begin position="98"/>
        <end position="121"/>
    </location>
</feature>
<feature type="transmembrane region" description="Helical" evidence="7">
    <location>
        <begin position="127"/>
        <end position="148"/>
    </location>
</feature>
<evidence type="ECO:0000256" key="6">
    <source>
        <dbReference type="SAM" id="MobiDB-lite"/>
    </source>
</evidence>